<sequence>MGSFSLFHWLIVLILIGVPLIFVFRKPLPGPNRFGGLPQAMGFVQAIGSFFKNYVNFSGRASRSEFWYSVLFVLLVAIALYVVDRTETLNLIWSLATFLPSIAMAARRLHDTNRSGWWQLLGLLFPIGTVVVLAWYCRASTADDSREAVFA</sequence>
<reference evidence="2 3" key="1">
    <citation type="submission" date="2016-08" db="EMBL/GenBank/DDBJ databases">
        <authorList>
            <person name="Seilhamer J.J."/>
        </authorList>
    </citation>
    <scope>NUCLEOTIDE SEQUENCE [LARGE SCALE GENOMIC DNA]</scope>
    <source>
        <strain evidence="2 3">HBR26</strain>
    </source>
</reference>
<dbReference type="AlphaFoldDB" id="A0A1C3XVH1"/>
<evidence type="ECO:0000256" key="1">
    <source>
        <dbReference type="SAM" id="Phobius"/>
    </source>
</evidence>
<keyword evidence="1" id="KW-0472">Membrane</keyword>
<feature type="transmembrane region" description="Helical" evidence="1">
    <location>
        <begin position="6"/>
        <end position="24"/>
    </location>
</feature>
<dbReference type="Proteomes" id="UP000198723">
    <property type="component" value="Unassembled WGS sequence"/>
</dbReference>
<organism evidence="2 3">
    <name type="scientific">Rhizobium aethiopicum</name>
    <dbReference type="NCBI Taxonomy" id="1138170"/>
    <lineage>
        <taxon>Bacteria</taxon>
        <taxon>Pseudomonadati</taxon>
        <taxon>Pseudomonadota</taxon>
        <taxon>Alphaproteobacteria</taxon>
        <taxon>Hyphomicrobiales</taxon>
        <taxon>Rhizobiaceae</taxon>
        <taxon>Rhizobium/Agrobacterium group</taxon>
        <taxon>Rhizobium</taxon>
    </lineage>
</organism>
<dbReference type="PANTHER" id="PTHR34980:SF2">
    <property type="entry name" value="INNER MEMBRANE PROTEIN YHAH-RELATED"/>
    <property type="match status" value="1"/>
</dbReference>
<protein>
    <submittedName>
        <fullName evidence="2">Uncharacterized membrane protein YhaH, DUF805 family</fullName>
    </submittedName>
</protein>
<evidence type="ECO:0000313" key="3">
    <source>
        <dbReference type="Proteomes" id="UP000198723"/>
    </source>
</evidence>
<accession>A0A1C3XVH1</accession>
<dbReference type="RefSeq" id="WP_092747296.1">
    <property type="nucleotide sequence ID" value="NZ_FMAJ01000001.1"/>
</dbReference>
<dbReference type="STRING" id="1138170.GA0061105_10178"/>
<keyword evidence="1" id="KW-1133">Transmembrane helix</keyword>
<dbReference type="Pfam" id="PF05656">
    <property type="entry name" value="DUF805"/>
    <property type="match status" value="1"/>
</dbReference>
<evidence type="ECO:0000313" key="2">
    <source>
        <dbReference type="EMBL" id="SCB56250.1"/>
    </source>
</evidence>
<name>A0A1C3XVH1_9HYPH</name>
<feature type="transmembrane region" description="Helical" evidence="1">
    <location>
        <begin position="89"/>
        <end position="106"/>
    </location>
</feature>
<keyword evidence="1" id="KW-0812">Transmembrane</keyword>
<feature type="transmembrane region" description="Helical" evidence="1">
    <location>
        <begin position="66"/>
        <end position="83"/>
    </location>
</feature>
<dbReference type="PANTHER" id="PTHR34980">
    <property type="entry name" value="INNER MEMBRANE PROTEIN-RELATED-RELATED"/>
    <property type="match status" value="1"/>
</dbReference>
<proteinExistence type="predicted"/>
<dbReference type="InterPro" id="IPR008523">
    <property type="entry name" value="DUF805"/>
</dbReference>
<dbReference type="EMBL" id="FMAJ01000001">
    <property type="protein sequence ID" value="SCB56250.1"/>
    <property type="molecule type" value="Genomic_DNA"/>
</dbReference>
<feature type="transmembrane region" description="Helical" evidence="1">
    <location>
        <begin position="118"/>
        <end position="136"/>
    </location>
</feature>
<gene>
    <name evidence="2" type="ORF">GA0061105_10178</name>
</gene>
<dbReference type="GO" id="GO:0005886">
    <property type="term" value="C:plasma membrane"/>
    <property type="evidence" value="ECO:0007669"/>
    <property type="project" value="TreeGrafter"/>
</dbReference>